<evidence type="ECO:0000256" key="1">
    <source>
        <dbReference type="ARBA" id="ARBA00004651"/>
    </source>
</evidence>
<name>A0A2P8E067_9ACTN</name>
<accession>A0A2P8E067</accession>
<evidence type="ECO:0000259" key="8">
    <source>
        <dbReference type="PROSITE" id="PS50928"/>
    </source>
</evidence>
<dbReference type="GO" id="GO:0005886">
    <property type="term" value="C:plasma membrane"/>
    <property type="evidence" value="ECO:0007669"/>
    <property type="project" value="UniProtKB-SubCell"/>
</dbReference>
<evidence type="ECO:0000313" key="10">
    <source>
        <dbReference type="Proteomes" id="UP000243528"/>
    </source>
</evidence>
<feature type="transmembrane region" description="Helical" evidence="7">
    <location>
        <begin position="129"/>
        <end position="151"/>
    </location>
</feature>
<keyword evidence="2 7" id="KW-0813">Transport</keyword>
<evidence type="ECO:0000256" key="6">
    <source>
        <dbReference type="ARBA" id="ARBA00023136"/>
    </source>
</evidence>
<reference evidence="9 10" key="1">
    <citation type="submission" date="2018-03" db="EMBL/GenBank/DDBJ databases">
        <title>Genomic Encyclopedia of Archaeal and Bacterial Type Strains, Phase II (KMG-II): from individual species to whole genera.</title>
        <authorList>
            <person name="Goeker M."/>
        </authorList>
    </citation>
    <scope>NUCLEOTIDE SEQUENCE [LARGE SCALE GENOMIC DNA]</scope>
    <source>
        <strain evidence="9 10">DSM 45211</strain>
    </source>
</reference>
<dbReference type="InterPro" id="IPR035906">
    <property type="entry name" value="MetI-like_sf"/>
</dbReference>
<dbReference type="InterPro" id="IPR000515">
    <property type="entry name" value="MetI-like"/>
</dbReference>
<protein>
    <submittedName>
        <fullName evidence="9">Taurine transport system permease protein</fullName>
    </submittedName>
</protein>
<feature type="transmembrane region" description="Helical" evidence="7">
    <location>
        <begin position="225"/>
        <end position="245"/>
    </location>
</feature>
<evidence type="ECO:0000256" key="5">
    <source>
        <dbReference type="ARBA" id="ARBA00022989"/>
    </source>
</evidence>
<organism evidence="9 10">
    <name type="scientific">Haloactinopolyspora alba</name>
    <dbReference type="NCBI Taxonomy" id="648780"/>
    <lineage>
        <taxon>Bacteria</taxon>
        <taxon>Bacillati</taxon>
        <taxon>Actinomycetota</taxon>
        <taxon>Actinomycetes</taxon>
        <taxon>Jiangellales</taxon>
        <taxon>Jiangellaceae</taxon>
        <taxon>Haloactinopolyspora</taxon>
    </lineage>
</organism>
<feature type="transmembrane region" description="Helical" evidence="7">
    <location>
        <begin position="104"/>
        <end position="123"/>
    </location>
</feature>
<dbReference type="PROSITE" id="PS50928">
    <property type="entry name" value="ABC_TM1"/>
    <property type="match status" value="1"/>
</dbReference>
<dbReference type="EMBL" id="PYGE01000009">
    <property type="protein sequence ID" value="PSL02839.1"/>
    <property type="molecule type" value="Genomic_DNA"/>
</dbReference>
<keyword evidence="6 7" id="KW-0472">Membrane</keyword>
<dbReference type="OrthoDB" id="3173654at2"/>
<dbReference type="GO" id="GO:0055085">
    <property type="term" value="P:transmembrane transport"/>
    <property type="evidence" value="ECO:0007669"/>
    <property type="project" value="InterPro"/>
</dbReference>
<gene>
    <name evidence="9" type="ORF">CLV30_109147</name>
</gene>
<dbReference type="Pfam" id="PF00528">
    <property type="entry name" value="BPD_transp_1"/>
    <property type="match status" value="1"/>
</dbReference>
<dbReference type="AlphaFoldDB" id="A0A2P8E067"/>
<dbReference type="PANTHER" id="PTHR30151:SF0">
    <property type="entry name" value="ABC TRANSPORTER PERMEASE PROTEIN MJ0413-RELATED"/>
    <property type="match status" value="1"/>
</dbReference>
<feature type="domain" description="ABC transmembrane type-1" evidence="8">
    <location>
        <begin position="63"/>
        <end position="246"/>
    </location>
</feature>
<dbReference type="Gene3D" id="1.10.3720.10">
    <property type="entry name" value="MetI-like"/>
    <property type="match status" value="1"/>
</dbReference>
<keyword evidence="5 7" id="KW-1133">Transmembrane helix</keyword>
<evidence type="ECO:0000256" key="4">
    <source>
        <dbReference type="ARBA" id="ARBA00022692"/>
    </source>
</evidence>
<feature type="transmembrane region" description="Helical" evidence="7">
    <location>
        <begin position="7"/>
        <end position="24"/>
    </location>
</feature>
<evidence type="ECO:0000256" key="7">
    <source>
        <dbReference type="RuleBase" id="RU363032"/>
    </source>
</evidence>
<sequence length="256" mass="26808">MTGRRTAAIGAVSVLVAIGVWYLATERLELVSPLALPSPVAVADRLVALHDTAYLGETIWGHTLASIQVMFAGWLLAGVVGVPLGVAMAWSTPVRRLVYPTFQLLRSISPIAWIPLAIIWLGIASSARIFIVFIAAVVPWVVSSMDGVTGVNPLLIKAARTLGAGRRTMTDVVLPASLPSLLAGARIAMGNAWTAIIAAELLAATAGLGFVALNSSRTLDTPTLLAAMAVIGLLGMLLSYALQWLSAVLAPWARKA</sequence>
<dbReference type="SUPFAM" id="SSF161098">
    <property type="entry name" value="MetI-like"/>
    <property type="match status" value="1"/>
</dbReference>
<evidence type="ECO:0000313" key="9">
    <source>
        <dbReference type="EMBL" id="PSL02839.1"/>
    </source>
</evidence>
<feature type="transmembrane region" description="Helical" evidence="7">
    <location>
        <begin position="195"/>
        <end position="213"/>
    </location>
</feature>
<dbReference type="RefSeq" id="WP_106537830.1">
    <property type="nucleotide sequence ID" value="NZ_PYGE01000009.1"/>
</dbReference>
<proteinExistence type="inferred from homology"/>
<evidence type="ECO:0000256" key="3">
    <source>
        <dbReference type="ARBA" id="ARBA00022475"/>
    </source>
</evidence>
<evidence type="ECO:0000256" key="2">
    <source>
        <dbReference type="ARBA" id="ARBA00022448"/>
    </source>
</evidence>
<comment type="subcellular location">
    <subcellularLocation>
        <location evidence="1 7">Cell membrane</location>
        <topology evidence="1 7">Multi-pass membrane protein</topology>
    </subcellularLocation>
</comment>
<keyword evidence="3" id="KW-1003">Cell membrane</keyword>
<comment type="similarity">
    <text evidence="7">Belongs to the binding-protein-dependent transport system permease family.</text>
</comment>
<dbReference type="CDD" id="cd06261">
    <property type="entry name" value="TM_PBP2"/>
    <property type="match status" value="1"/>
</dbReference>
<comment type="caution">
    <text evidence="9">The sequence shown here is derived from an EMBL/GenBank/DDBJ whole genome shotgun (WGS) entry which is preliminary data.</text>
</comment>
<dbReference type="Proteomes" id="UP000243528">
    <property type="component" value="Unassembled WGS sequence"/>
</dbReference>
<dbReference type="PANTHER" id="PTHR30151">
    <property type="entry name" value="ALKANE SULFONATE ABC TRANSPORTER-RELATED, MEMBRANE SUBUNIT"/>
    <property type="match status" value="1"/>
</dbReference>
<keyword evidence="4 7" id="KW-0812">Transmembrane</keyword>
<keyword evidence="10" id="KW-1185">Reference proteome</keyword>
<feature type="transmembrane region" description="Helical" evidence="7">
    <location>
        <begin position="71"/>
        <end position="92"/>
    </location>
</feature>